<proteinExistence type="predicted"/>
<dbReference type="PROSITE" id="PS50157">
    <property type="entry name" value="ZINC_FINGER_C2H2_2"/>
    <property type="match status" value="2"/>
</dbReference>
<dbReference type="PANTHER" id="PTHR24394:SF29">
    <property type="entry name" value="MYONEURIN"/>
    <property type="match status" value="1"/>
</dbReference>
<evidence type="ECO:0000313" key="10">
    <source>
        <dbReference type="Proteomes" id="UP000502823"/>
    </source>
</evidence>
<keyword evidence="5" id="KW-0862">Zinc</keyword>
<dbReference type="EMBL" id="BLKM01009889">
    <property type="protein sequence ID" value="GFG28553.1"/>
    <property type="molecule type" value="Genomic_DNA"/>
</dbReference>
<dbReference type="SUPFAM" id="SSF57667">
    <property type="entry name" value="beta-beta-alpha zinc fingers"/>
    <property type="match status" value="1"/>
</dbReference>
<dbReference type="Proteomes" id="UP000502823">
    <property type="component" value="Unassembled WGS sequence"/>
</dbReference>
<comment type="caution">
    <text evidence="9">The sequence shown here is derived from an EMBL/GenBank/DDBJ whole genome shotgun (WGS) entry which is preliminary data.</text>
</comment>
<feature type="non-terminal residue" evidence="9">
    <location>
        <position position="55"/>
    </location>
</feature>
<dbReference type="AlphaFoldDB" id="A0A6L2P8G7"/>
<dbReference type="PANTHER" id="PTHR24394">
    <property type="entry name" value="ZINC FINGER PROTEIN"/>
    <property type="match status" value="1"/>
</dbReference>
<keyword evidence="6" id="KW-0539">Nucleus</keyword>
<evidence type="ECO:0000256" key="6">
    <source>
        <dbReference type="ARBA" id="ARBA00023242"/>
    </source>
</evidence>
<dbReference type="InterPro" id="IPR013087">
    <property type="entry name" value="Znf_C2H2_type"/>
</dbReference>
<dbReference type="SMART" id="SM00355">
    <property type="entry name" value="ZnF_C2H2"/>
    <property type="match status" value="2"/>
</dbReference>
<evidence type="ECO:0000313" key="9">
    <source>
        <dbReference type="EMBL" id="GFG28553.1"/>
    </source>
</evidence>
<protein>
    <recommendedName>
        <fullName evidence="8">C2H2-type domain-containing protein</fullName>
    </recommendedName>
</protein>
<evidence type="ECO:0000256" key="1">
    <source>
        <dbReference type="ARBA" id="ARBA00004123"/>
    </source>
</evidence>
<sequence length="55" mass="6347">EKPHKCGLCSKSFPTPGDLKSHMYVHNGSWPFKCHICNRGFSKHTNLKNHLFLHT</sequence>
<dbReference type="PROSITE" id="PS00028">
    <property type="entry name" value="ZINC_FINGER_C2H2_1"/>
    <property type="match status" value="2"/>
</dbReference>
<keyword evidence="10" id="KW-1185">Reference proteome</keyword>
<dbReference type="FunFam" id="3.30.160.60:FF:000086">
    <property type="entry name" value="transcription factor E4F1 isoform X1"/>
    <property type="match status" value="1"/>
</dbReference>
<organism evidence="9 10">
    <name type="scientific">Coptotermes formosanus</name>
    <name type="common">Formosan subterranean termite</name>
    <dbReference type="NCBI Taxonomy" id="36987"/>
    <lineage>
        <taxon>Eukaryota</taxon>
        <taxon>Metazoa</taxon>
        <taxon>Ecdysozoa</taxon>
        <taxon>Arthropoda</taxon>
        <taxon>Hexapoda</taxon>
        <taxon>Insecta</taxon>
        <taxon>Pterygota</taxon>
        <taxon>Neoptera</taxon>
        <taxon>Polyneoptera</taxon>
        <taxon>Dictyoptera</taxon>
        <taxon>Blattodea</taxon>
        <taxon>Blattoidea</taxon>
        <taxon>Termitoidae</taxon>
        <taxon>Rhinotermitidae</taxon>
        <taxon>Coptotermes</taxon>
    </lineage>
</organism>
<keyword evidence="3" id="KW-0677">Repeat</keyword>
<dbReference type="GO" id="GO:0008270">
    <property type="term" value="F:zinc ion binding"/>
    <property type="evidence" value="ECO:0007669"/>
    <property type="project" value="UniProtKB-KW"/>
</dbReference>
<feature type="domain" description="C2H2-type" evidence="8">
    <location>
        <begin position="32"/>
        <end position="55"/>
    </location>
</feature>
<reference evidence="10" key="1">
    <citation type="submission" date="2020-01" db="EMBL/GenBank/DDBJ databases">
        <title>Draft genome sequence of the Termite Coptotermes fromosanus.</title>
        <authorList>
            <person name="Itakura S."/>
            <person name="Yosikawa Y."/>
            <person name="Umezawa K."/>
        </authorList>
    </citation>
    <scope>NUCLEOTIDE SEQUENCE [LARGE SCALE GENOMIC DNA]</scope>
</reference>
<evidence type="ECO:0000256" key="2">
    <source>
        <dbReference type="ARBA" id="ARBA00022723"/>
    </source>
</evidence>
<dbReference type="FunFam" id="3.30.160.60:FF:001049">
    <property type="entry name" value="zinc finger protein 319"/>
    <property type="match status" value="1"/>
</dbReference>
<gene>
    <name evidence="9" type="ORF">Cfor_00115</name>
</gene>
<feature type="domain" description="C2H2-type" evidence="8">
    <location>
        <begin position="4"/>
        <end position="31"/>
    </location>
</feature>
<keyword evidence="2" id="KW-0479">Metal-binding</keyword>
<name>A0A6L2P8G7_COPFO</name>
<dbReference type="GO" id="GO:0005634">
    <property type="term" value="C:nucleus"/>
    <property type="evidence" value="ECO:0007669"/>
    <property type="project" value="UniProtKB-SubCell"/>
</dbReference>
<evidence type="ECO:0000256" key="3">
    <source>
        <dbReference type="ARBA" id="ARBA00022737"/>
    </source>
</evidence>
<dbReference type="InterPro" id="IPR036236">
    <property type="entry name" value="Znf_C2H2_sf"/>
</dbReference>
<comment type="subcellular location">
    <subcellularLocation>
        <location evidence="1">Nucleus</location>
    </subcellularLocation>
</comment>
<evidence type="ECO:0000256" key="4">
    <source>
        <dbReference type="ARBA" id="ARBA00022771"/>
    </source>
</evidence>
<dbReference type="InParanoid" id="A0A6L2P8G7"/>
<dbReference type="GO" id="GO:0000981">
    <property type="term" value="F:DNA-binding transcription factor activity, RNA polymerase II-specific"/>
    <property type="evidence" value="ECO:0007669"/>
    <property type="project" value="TreeGrafter"/>
</dbReference>
<evidence type="ECO:0000256" key="7">
    <source>
        <dbReference type="PROSITE-ProRule" id="PRU00042"/>
    </source>
</evidence>
<evidence type="ECO:0000256" key="5">
    <source>
        <dbReference type="ARBA" id="ARBA00022833"/>
    </source>
</evidence>
<dbReference type="Pfam" id="PF00096">
    <property type="entry name" value="zf-C2H2"/>
    <property type="match status" value="2"/>
</dbReference>
<accession>A0A6L2P8G7</accession>
<dbReference type="OrthoDB" id="3437960at2759"/>
<evidence type="ECO:0000259" key="8">
    <source>
        <dbReference type="PROSITE" id="PS50157"/>
    </source>
</evidence>
<dbReference type="Gene3D" id="3.30.160.60">
    <property type="entry name" value="Classic Zinc Finger"/>
    <property type="match status" value="2"/>
</dbReference>
<keyword evidence="4 7" id="KW-0863">Zinc-finger</keyword>
<feature type="non-terminal residue" evidence="9">
    <location>
        <position position="1"/>
    </location>
</feature>